<dbReference type="EMBL" id="CP012672">
    <property type="protein sequence ID" value="AUX31482.1"/>
    <property type="molecule type" value="Genomic_DNA"/>
</dbReference>
<dbReference type="Proteomes" id="UP000295497">
    <property type="component" value="Chromosome"/>
</dbReference>
<dbReference type="GO" id="GO:0005886">
    <property type="term" value="C:plasma membrane"/>
    <property type="evidence" value="ECO:0007669"/>
    <property type="project" value="TreeGrafter"/>
</dbReference>
<feature type="transmembrane region" description="Helical" evidence="3">
    <location>
        <begin position="189"/>
        <end position="208"/>
    </location>
</feature>
<feature type="domain" description="Histidine kinase" evidence="4">
    <location>
        <begin position="568"/>
        <end position="766"/>
    </location>
</feature>
<reference evidence="5 6" key="1">
    <citation type="submission" date="2015-09" db="EMBL/GenBank/DDBJ databases">
        <title>Sorangium comparison.</title>
        <authorList>
            <person name="Zaburannyi N."/>
            <person name="Bunk B."/>
            <person name="Overmann J."/>
            <person name="Mueller R."/>
        </authorList>
    </citation>
    <scope>NUCLEOTIDE SEQUENCE [LARGE SCALE GENOMIC DNA]</scope>
    <source>
        <strain evidence="5 6">So ce836</strain>
    </source>
</reference>
<dbReference type="InterPro" id="IPR036890">
    <property type="entry name" value="HATPase_C_sf"/>
</dbReference>
<dbReference type="Pfam" id="PF13185">
    <property type="entry name" value="GAF_2"/>
    <property type="match status" value="1"/>
</dbReference>
<dbReference type="PROSITE" id="PS50109">
    <property type="entry name" value="HIS_KIN"/>
    <property type="match status" value="1"/>
</dbReference>
<protein>
    <recommendedName>
        <fullName evidence="2">histidine kinase</fullName>
        <ecNumber evidence="2">2.7.13.3</ecNumber>
    </recommendedName>
</protein>
<evidence type="ECO:0000256" key="2">
    <source>
        <dbReference type="ARBA" id="ARBA00012438"/>
    </source>
</evidence>
<dbReference type="EC" id="2.7.13.3" evidence="2"/>
<feature type="transmembrane region" description="Helical" evidence="3">
    <location>
        <begin position="247"/>
        <end position="273"/>
    </location>
</feature>
<dbReference type="SUPFAM" id="SSF55874">
    <property type="entry name" value="ATPase domain of HSP90 chaperone/DNA topoisomerase II/histidine kinase"/>
    <property type="match status" value="1"/>
</dbReference>
<gene>
    <name evidence="5" type="primary">resE</name>
    <name evidence="5" type="ORF">SOCE836_036130</name>
</gene>
<dbReference type="GO" id="GO:0000155">
    <property type="term" value="F:phosphorelay sensor kinase activity"/>
    <property type="evidence" value="ECO:0007669"/>
    <property type="project" value="TreeGrafter"/>
</dbReference>
<dbReference type="InterPro" id="IPR005467">
    <property type="entry name" value="His_kinase_dom"/>
</dbReference>
<feature type="transmembrane region" description="Helical" evidence="3">
    <location>
        <begin position="159"/>
        <end position="177"/>
    </location>
</feature>
<keyword evidence="5" id="KW-0808">Transferase</keyword>
<evidence type="ECO:0000256" key="3">
    <source>
        <dbReference type="SAM" id="Phobius"/>
    </source>
</evidence>
<name>A0A4V0NG04_SORCE</name>
<feature type="transmembrane region" description="Helical" evidence="3">
    <location>
        <begin position="347"/>
        <end position="372"/>
    </location>
</feature>
<feature type="transmembrane region" description="Helical" evidence="3">
    <location>
        <begin position="378"/>
        <end position="399"/>
    </location>
</feature>
<dbReference type="SUPFAM" id="SSF55781">
    <property type="entry name" value="GAF domain-like"/>
    <property type="match status" value="1"/>
</dbReference>
<dbReference type="InterPro" id="IPR052023">
    <property type="entry name" value="Histidine_kinase_KdpD"/>
</dbReference>
<evidence type="ECO:0000259" key="4">
    <source>
        <dbReference type="PROSITE" id="PS50109"/>
    </source>
</evidence>
<comment type="catalytic activity">
    <reaction evidence="1">
        <text>ATP + protein L-histidine = ADP + protein N-phospho-L-histidine.</text>
        <dbReference type="EC" id="2.7.13.3"/>
    </reaction>
</comment>
<keyword evidence="3" id="KW-0812">Transmembrane</keyword>
<dbReference type="PANTHER" id="PTHR45569">
    <property type="entry name" value="SENSOR PROTEIN KDPD"/>
    <property type="match status" value="1"/>
</dbReference>
<dbReference type="Pfam" id="PF02518">
    <property type="entry name" value="HATPase_c"/>
    <property type="match status" value="1"/>
</dbReference>
<dbReference type="PANTHER" id="PTHR45569:SF1">
    <property type="entry name" value="SENSOR PROTEIN KDPD"/>
    <property type="match status" value="1"/>
</dbReference>
<dbReference type="InterPro" id="IPR029016">
    <property type="entry name" value="GAF-like_dom_sf"/>
</dbReference>
<evidence type="ECO:0000313" key="6">
    <source>
        <dbReference type="Proteomes" id="UP000295497"/>
    </source>
</evidence>
<feature type="transmembrane region" description="Helical" evidence="3">
    <location>
        <begin position="285"/>
        <end position="306"/>
    </location>
</feature>
<keyword evidence="3" id="KW-1133">Transmembrane helix</keyword>
<dbReference type="InterPro" id="IPR003594">
    <property type="entry name" value="HATPase_dom"/>
</dbReference>
<organism evidence="5 6">
    <name type="scientific">Sorangium cellulosum</name>
    <name type="common">Polyangium cellulosum</name>
    <dbReference type="NCBI Taxonomy" id="56"/>
    <lineage>
        <taxon>Bacteria</taxon>
        <taxon>Pseudomonadati</taxon>
        <taxon>Myxococcota</taxon>
        <taxon>Polyangia</taxon>
        <taxon>Polyangiales</taxon>
        <taxon>Polyangiaceae</taxon>
        <taxon>Sorangium</taxon>
    </lineage>
</organism>
<dbReference type="InterPro" id="IPR003018">
    <property type="entry name" value="GAF"/>
</dbReference>
<proteinExistence type="predicted"/>
<evidence type="ECO:0000256" key="1">
    <source>
        <dbReference type="ARBA" id="ARBA00000085"/>
    </source>
</evidence>
<dbReference type="PRINTS" id="PR00344">
    <property type="entry name" value="BCTRLSENSOR"/>
</dbReference>
<dbReference type="AlphaFoldDB" id="A0A4V0NG04"/>
<feature type="transmembrane region" description="Helical" evidence="3">
    <location>
        <begin position="312"/>
        <end position="335"/>
    </location>
</feature>
<dbReference type="InterPro" id="IPR004358">
    <property type="entry name" value="Sig_transdc_His_kin-like_C"/>
</dbReference>
<accession>A0A4V0NG04</accession>
<dbReference type="SMART" id="SM00387">
    <property type="entry name" value="HATPase_c"/>
    <property type="match status" value="1"/>
</dbReference>
<feature type="transmembrane region" description="Helical" evidence="3">
    <location>
        <begin position="220"/>
        <end position="241"/>
    </location>
</feature>
<sequence>MPAIENRRWLLAAVVFAALVLGGSGIRSAVSWYERPFPGVLVDPDGVVSSLGLPSWEGFQKGLRFPDRVVEVNGWHLESTEGRYRASTWDAAIEQAAREGQRSVRARVETGEGVRDVELSLVPFDPLAWWFYAGGLMVVASLYVGAALIALSASPRGKLAGAFATAALFTALFQFSIFDYHSSRDLVPFFHVAYALVPMSFFTLALRLPDDVALIARYPACARIAHGLGGLLAAGMLASHAMGWTTVGLRGVCATLVVASFLFFATTLILRFAAAEGDRRRTLRALLLAMAPPHVVIAVGFLLAMLGVAGSALAWFAIPALALTPVSSVVAFIRYDLWGSRALLSRPLTRIIIAGMMVALTVIVCSACAGYAGLPLLGAIKVAAPAAIVSAALVVFALGAGDRKLFPARAEYKPTVEQLSEELTLVADPDEVADAVERTVARWLSCERVTFRRIAVDAADAPGEQEPRGAEASGERLIGIDPPPASASELSLTVMFRGRLLGVLEVGKKRGGALFTSEDLDLLRTIGNQAALALAHAHSYAELERRRREQAAAWRDERAALIETLAAEITHEVRYPINFFRSVFKRGSSNQSLDAEEVEIGCEEVERLERLVMGLRRVTHRKLERRRLAVEELVSRAEMLLRDQLGKRRIEARVSAAPRLSCDPDQATQVLVNLLSNGLDAAGDKGTVGVTWEPSEGGAELVVWDTGPGFAGDASRLFAPWYTTKPRGTGLGLAITHRIVRAHGWSINPERRDGRTRFVIAIPAADVTMTAEDEVA</sequence>
<dbReference type="Gene3D" id="3.30.565.10">
    <property type="entry name" value="Histidine kinase-like ATPase, C-terminal domain"/>
    <property type="match status" value="1"/>
</dbReference>
<feature type="transmembrane region" description="Helical" evidence="3">
    <location>
        <begin position="129"/>
        <end position="152"/>
    </location>
</feature>
<evidence type="ECO:0000313" key="5">
    <source>
        <dbReference type="EMBL" id="AUX31482.1"/>
    </source>
</evidence>
<keyword evidence="3" id="KW-0472">Membrane</keyword>
<dbReference type="Gene3D" id="3.30.450.40">
    <property type="match status" value="1"/>
</dbReference>
<keyword evidence="5" id="KW-0418">Kinase</keyword>